<proteinExistence type="predicted"/>
<dbReference type="PANTHER" id="PTHR39193:SF1">
    <property type="entry name" value="5-DEOXY-GLUCURONATE ISOMERASE"/>
    <property type="match status" value="1"/>
</dbReference>
<evidence type="ECO:0000313" key="3">
    <source>
        <dbReference type="Proteomes" id="UP000186905"/>
    </source>
</evidence>
<dbReference type="SUPFAM" id="SSF51182">
    <property type="entry name" value="RmlC-like cupins"/>
    <property type="match status" value="1"/>
</dbReference>
<dbReference type="GO" id="GO:0008880">
    <property type="term" value="F:glucuronate isomerase activity"/>
    <property type="evidence" value="ECO:0007669"/>
    <property type="project" value="InterPro"/>
</dbReference>
<dbReference type="PANTHER" id="PTHR39193">
    <property type="entry name" value="5-DEOXY-GLUCURONATE ISOMERASE"/>
    <property type="match status" value="1"/>
</dbReference>
<dbReference type="GO" id="GO:0019310">
    <property type="term" value="P:inositol catabolic process"/>
    <property type="evidence" value="ECO:0007669"/>
    <property type="project" value="InterPro"/>
</dbReference>
<dbReference type="Proteomes" id="UP000186905">
    <property type="component" value="Unassembled WGS sequence"/>
</dbReference>
<dbReference type="AlphaFoldDB" id="A0A1Q9GCL6"/>
<dbReference type="RefSeq" id="WP_075767120.1">
    <property type="nucleotide sequence ID" value="NZ_MJIL01000092.1"/>
</dbReference>
<dbReference type="OrthoDB" id="6121073at2"/>
<sequence length="294" mass="32911">MGKHIPPFDNKNQPIVDINDDVTPLCYFNQVRLSQGETHSHYVEGYESVIVLAGGTCSIKVSKKSAEASEEAVTFDNIGQRASVWEGNPESVYVPLGYTADIECVSGSADIMIAGGRFEESLEPFCIRQDNVDIVQYGSDDTKTHRKIKHVLGQSNADKRGRLLVSELFTVGAGGWSGFPPHKHDEDRVKEDGSKETLYEEVYQFRFNPDFGFGAQFLYEHEDDFGPVYHVRTGSVIAIDKGYHPSVAAPGYEMYYFTIIVGKTSKSLIQHFDPHHEYQVETIPGIKDMIAKFK</sequence>
<evidence type="ECO:0000256" key="1">
    <source>
        <dbReference type="ARBA" id="ARBA00023235"/>
    </source>
</evidence>
<organism evidence="2 3">
    <name type="scientific">Photobacterium proteolyticum</name>
    <dbReference type="NCBI Taxonomy" id="1903952"/>
    <lineage>
        <taxon>Bacteria</taxon>
        <taxon>Pseudomonadati</taxon>
        <taxon>Pseudomonadota</taxon>
        <taxon>Gammaproteobacteria</taxon>
        <taxon>Vibrionales</taxon>
        <taxon>Vibrionaceae</taxon>
        <taxon>Photobacterium</taxon>
    </lineage>
</organism>
<reference evidence="2 3" key="1">
    <citation type="submission" date="2016-09" db="EMBL/GenBank/DDBJ databases">
        <title>Photobacterium proteolyticum sp. nov. a protease producing bacterium isolated from ocean sediments of Laizhou Bay.</title>
        <authorList>
            <person name="Li Y."/>
        </authorList>
    </citation>
    <scope>NUCLEOTIDE SEQUENCE [LARGE SCALE GENOMIC DNA]</scope>
    <source>
        <strain evidence="2 3">13-12</strain>
    </source>
</reference>
<dbReference type="Pfam" id="PF04962">
    <property type="entry name" value="KduI"/>
    <property type="match status" value="1"/>
</dbReference>
<comment type="caution">
    <text evidence="2">The sequence shown here is derived from an EMBL/GenBank/DDBJ whole genome shotgun (WGS) entry which is preliminary data.</text>
</comment>
<keyword evidence="3" id="KW-1185">Reference proteome</keyword>
<accession>A0A1Q9GCL6</accession>
<dbReference type="InterPro" id="IPR024203">
    <property type="entry name" value="Deoxy-glucuronate_isom_IolB"/>
</dbReference>
<evidence type="ECO:0000313" key="2">
    <source>
        <dbReference type="EMBL" id="OLQ72145.1"/>
    </source>
</evidence>
<dbReference type="PIRSF" id="PIRSF036628">
    <property type="entry name" value="IolB"/>
    <property type="match status" value="1"/>
</dbReference>
<dbReference type="Gene3D" id="2.60.120.10">
    <property type="entry name" value="Jelly Rolls"/>
    <property type="match status" value="2"/>
</dbReference>
<dbReference type="EMBL" id="MJIL01000092">
    <property type="protein sequence ID" value="OLQ72145.1"/>
    <property type="molecule type" value="Genomic_DNA"/>
</dbReference>
<keyword evidence="1" id="KW-0413">Isomerase</keyword>
<gene>
    <name evidence="2" type="ORF">BIT28_24255</name>
</gene>
<dbReference type="InterPro" id="IPR021120">
    <property type="entry name" value="KduI/IolB_isomerase"/>
</dbReference>
<dbReference type="InterPro" id="IPR011051">
    <property type="entry name" value="RmlC_Cupin_sf"/>
</dbReference>
<protein>
    <submittedName>
        <fullName evidence="2">Myo-inositol catabolism IolB protein</fullName>
    </submittedName>
</protein>
<name>A0A1Q9GCL6_9GAMM</name>
<dbReference type="InterPro" id="IPR014710">
    <property type="entry name" value="RmlC-like_jellyroll"/>
</dbReference>
<dbReference type="STRING" id="1903952.BIT28_24255"/>